<dbReference type="Pfam" id="PF00460">
    <property type="entry name" value="Flg_bb_rod"/>
    <property type="match status" value="1"/>
</dbReference>
<comment type="caution">
    <text evidence="10">The sequence shown here is derived from an EMBL/GenBank/DDBJ whole genome shotgun (WGS) entry which is preliminary data.</text>
</comment>
<dbReference type="GO" id="GO:0009425">
    <property type="term" value="C:bacterial-type flagellum basal body"/>
    <property type="evidence" value="ECO:0007669"/>
    <property type="project" value="UniProtKB-SubCell"/>
</dbReference>
<proteinExistence type="inferred from homology"/>
<keyword evidence="10" id="KW-0282">Flagellum</keyword>
<dbReference type="InterPro" id="IPR037925">
    <property type="entry name" value="FlgE/F/G-like"/>
</dbReference>
<dbReference type="Pfam" id="PF06429">
    <property type="entry name" value="Flg_bbr_C"/>
    <property type="match status" value="1"/>
</dbReference>
<accession>A0A7C4QQA4</accession>
<feature type="domain" description="Flagellar hook protein FlgE D2" evidence="8">
    <location>
        <begin position="314"/>
        <end position="441"/>
    </location>
</feature>
<evidence type="ECO:0000259" key="6">
    <source>
        <dbReference type="Pfam" id="PF00460"/>
    </source>
</evidence>
<evidence type="ECO:0000256" key="1">
    <source>
        <dbReference type="ARBA" id="ARBA00004117"/>
    </source>
</evidence>
<dbReference type="InterPro" id="IPR010930">
    <property type="entry name" value="Flg_bb/hook_C_dom"/>
</dbReference>
<feature type="domain" description="Flagellar basal-body/hook protein C-terminal" evidence="7">
    <location>
        <begin position="516"/>
        <end position="554"/>
    </location>
</feature>
<name>A0A7C4QQA4_9PLAN</name>
<evidence type="ECO:0000256" key="2">
    <source>
        <dbReference type="ARBA" id="ARBA00009677"/>
    </source>
</evidence>
<evidence type="ECO:0000259" key="7">
    <source>
        <dbReference type="Pfam" id="PF06429"/>
    </source>
</evidence>
<dbReference type="GO" id="GO:0005829">
    <property type="term" value="C:cytosol"/>
    <property type="evidence" value="ECO:0007669"/>
    <property type="project" value="TreeGrafter"/>
</dbReference>
<evidence type="ECO:0000259" key="8">
    <source>
        <dbReference type="Pfam" id="PF07559"/>
    </source>
</evidence>
<evidence type="ECO:0000313" key="10">
    <source>
        <dbReference type="EMBL" id="HGT38766.1"/>
    </source>
</evidence>
<sequence length="562" mass="58097">MGLTSAMNTSLVGLSLSETTIDVLGNNIANAGTNGFKTSSVRFATQLSRTLSVGSRPTDTSGGTNPMQVGLGASVSVIARDFTQGSITTSGSPSDLAIQGDGFFVLDGPNGRAYSRNGNFSRNSEAVLINDQGMRVLGYGIDADYNIATTQLTQLVIPIGNLNIAQQTTRLTMSGALLPTGELATKGAVLTSDVMTDITTSAPATGTSLLVNLVNPASVPLFNAGDVLKFQPQKGGRTLRADDFLVTPTSTVNDLMQFMDHMLAIQTGGTIPNDAGTGGPPGITLAGGQIQIVGNSGTVNDIFITTGSLTVDNAIVPLGFSKTQTADGHSTGTDFVVYDSLGQPIVVRFTAVLEARATGQTKYRWYIESLEDSRSDVAIANGELYFDSQGSVTDGGTIAFSLERSDTAATSPMQITGDLWQVSGISTVSAGSQLNLASQDGTPPGTLQSFAIDGSGVINGLFDNGIIRPLGQVVLARFANPNGLVEDGNTTFREGISSGPPAILTPGTLGVGTIRGGAVELSNTDIGRSLVDLIVASTNYRGNARVISSVQQLVNELLLLGR</sequence>
<evidence type="ECO:0000256" key="5">
    <source>
        <dbReference type="RuleBase" id="RU362116"/>
    </source>
</evidence>
<evidence type="ECO:0000256" key="4">
    <source>
        <dbReference type="ARBA" id="ARBA00023143"/>
    </source>
</evidence>
<comment type="function">
    <text evidence="5">A flexible structure which links the flagellar filament to the drive apparatus in the basal body.</text>
</comment>
<dbReference type="PANTHER" id="PTHR30435:SF1">
    <property type="entry name" value="FLAGELLAR HOOK PROTEIN FLGE"/>
    <property type="match status" value="1"/>
</dbReference>
<comment type="subcellular location">
    <subcellularLocation>
        <location evidence="1 5">Bacterial flagellum basal body</location>
    </subcellularLocation>
</comment>
<dbReference type="Gene3D" id="2.60.98.20">
    <property type="entry name" value="Flagellar hook protein FlgE"/>
    <property type="match status" value="1"/>
</dbReference>
<dbReference type="InterPro" id="IPR037058">
    <property type="entry name" value="Falgellar_hook_FlgE_sf"/>
</dbReference>
<comment type="similarity">
    <text evidence="2 5">Belongs to the flagella basal body rod proteins family.</text>
</comment>
<dbReference type="InterPro" id="IPR001444">
    <property type="entry name" value="Flag_bb_rod_N"/>
</dbReference>
<organism evidence="10">
    <name type="scientific">Schlesneria paludicola</name>
    <dbReference type="NCBI Taxonomy" id="360056"/>
    <lineage>
        <taxon>Bacteria</taxon>
        <taxon>Pseudomonadati</taxon>
        <taxon>Planctomycetota</taxon>
        <taxon>Planctomycetia</taxon>
        <taxon>Planctomycetales</taxon>
        <taxon>Planctomycetaceae</taxon>
        <taxon>Schlesneria</taxon>
    </lineage>
</organism>
<dbReference type="AlphaFoldDB" id="A0A7C4QQA4"/>
<protein>
    <recommendedName>
        <fullName evidence="3 5">Flagellar hook protein FlgE</fullName>
    </recommendedName>
</protein>
<feature type="domain" description="Flagellar basal body rod protein N-terminal" evidence="6">
    <location>
        <begin position="7"/>
        <end position="37"/>
    </location>
</feature>
<dbReference type="GO" id="GO:0009424">
    <property type="term" value="C:bacterial-type flagellum hook"/>
    <property type="evidence" value="ECO:0007669"/>
    <property type="project" value="TreeGrafter"/>
</dbReference>
<dbReference type="InterPro" id="IPR020013">
    <property type="entry name" value="Flagellar_FlgE/F/G"/>
</dbReference>
<dbReference type="GO" id="GO:0071978">
    <property type="term" value="P:bacterial-type flagellum-dependent swarming motility"/>
    <property type="evidence" value="ECO:0007669"/>
    <property type="project" value="TreeGrafter"/>
</dbReference>
<evidence type="ECO:0000256" key="3">
    <source>
        <dbReference type="ARBA" id="ARBA00019015"/>
    </source>
</evidence>
<keyword evidence="4 5" id="KW-0975">Bacterial flagellum</keyword>
<gene>
    <name evidence="10" type="ORF">ENS64_05820</name>
</gene>
<dbReference type="InterPro" id="IPR011491">
    <property type="entry name" value="FlgE_D2"/>
</dbReference>
<dbReference type="EMBL" id="DSVQ01000012">
    <property type="protein sequence ID" value="HGT38766.1"/>
    <property type="molecule type" value="Genomic_DNA"/>
</dbReference>
<dbReference type="InterPro" id="IPR053967">
    <property type="entry name" value="LlgE_F_G-like_D1"/>
</dbReference>
<dbReference type="Pfam" id="PF22692">
    <property type="entry name" value="LlgE_F_G_D1"/>
    <property type="match status" value="1"/>
</dbReference>
<keyword evidence="10" id="KW-0969">Cilium</keyword>
<dbReference type="Pfam" id="PF07559">
    <property type="entry name" value="FlgE_D2"/>
    <property type="match status" value="1"/>
</dbReference>
<keyword evidence="10" id="KW-0966">Cell projection</keyword>
<dbReference type="NCBIfam" id="TIGR03506">
    <property type="entry name" value="FlgEFG_subfam"/>
    <property type="match status" value="1"/>
</dbReference>
<evidence type="ECO:0000259" key="9">
    <source>
        <dbReference type="Pfam" id="PF22692"/>
    </source>
</evidence>
<dbReference type="SUPFAM" id="SSF117143">
    <property type="entry name" value="Flagellar hook protein flgE"/>
    <property type="match status" value="1"/>
</dbReference>
<dbReference type="PANTHER" id="PTHR30435">
    <property type="entry name" value="FLAGELLAR PROTEIN"/>
    <property type="match status" value="1"/>
</dbReference>
<feature type="domain" description="Flagellar hook protein FlgE/F/G-like D1" evidence="9">
    <location>
        <begin position="97"/>
        <end position="171"/>
    </location>
</feature>
<reference evidence="10" key="1">
    <citation type="journal article" date="2020" name="mSystems">
        <title>Genome- and Community-Level Interaction Insights into Carbon Utilization and Element Cycling Functions of Hydrothermarchaeota in Hydrothermal Sediment.</title>
        <authorList>
            <person name="Zhou Z."/>
            <person name="Liu Y."/>
            <person name="Xu W."/>
            <person name="Pan J."/>
            <person name="Luo Z.H."/>
            <person name="Li M."/>
        </authorList>
    </citation>
    <scope>NUCLEOTIDE SEQUENCE [LARGE SCALE GENOMIC DNA]</scope>
    <source>
        <strain evidence="10">SpSt-508</strain>
    </source>
</reference>